<sequence length="40" mass="4306">MTAPKKESFLGPPDMPEGDPSASSLDAFSLFTDDPQTETF</sequence>
<evidence type="ECO:0000256" key="1">
    <source>
        <dbReference type="SAM" id="MobiDB-lite"/>
    </source>
</evidence>
<evidence type="ECO:0000313" key="2">
    <source>
        <dbReference type="EMBL" id="SVB80100.1"/>
    </source>
</evidence>
<feature type="non-terminal residue" evidence="2">
    <location>
        <position position="40"/>
    </location>
</feature>
<protein>
    <submittedName>
        <fullName evidence="2">Uncharacterized protein</fullName>
    </submittedName>
</protein>
<gene>
    <name evidence="2" type="ORF">METZ01_LOCUS232954</name>
</gene>
<dbReference type="EMBL" id="UINC01058156">
    <property type="protein sequence ID" value="SVB80100.1"/>
    <property type="molecule type" value="Genomic_DNA"/>
</dbReference>
<accession>A0A382GYI9</accession>
<reference evidence="2" key="1">
    <citation type="submission" date="2018-05" db="EMBL/GenBank/DDBJ databases">
        <authorList>
            <person name="Lanie J.A."/>
            <person name="Ng W.-L."/>
            <person name="Kazmierczak K.M."/>
            <person name="Andrzejewski T.M."/>
            <person name="Davidsen T.M."/>
            <person name="Wayne K.J."/>
            <person name="Tettelin H."/>
            <person name="Glass J.I."/>
            <person name="Rusch D."/>
            <person name="Podicherti R."/>
            <person name="Tsui H.-C.T."/>
            <person name="Winkler M.E."/>
        </authorList>
    </citation>
    <scope>NUCLEOTIDE SEQUENCE</scope>
</reference>
<name>A0A382GYI9_9ZZZZ</name>
<feature type="region of interest" description="Disordered" evidence="1">
    <location>
        <begin position="1"/>
        <end position="40"/>
    </location>
</feature>
<organism evidence="2">
    <name type="scientific">marine metagenome</name>
    <dbReference type="NCBI Taxonomy" id="408172"/>
    <lineage>
        <taxon>unclassified sequences</taxon>
        <taxon>metagenomes</taxon>
        <taxon>ecological metagenomes</taxon>
    </lineage>
</organism>
<dbReference type="AlphaFoldDB" id="A0A382GYI9"/>
<proteinExistence type="predicted"/>